<dbReference type="Pfam" id="PF07238">
    <property type="entry name" value="PilZ"/>
    <property type="match status" value="1"/>
</dbReference>
<reference evidence="2 3" key="1">
    <citation type="submission" date="2019-06" db="EMBL/GenBank/DDBJ databases">
        <authorList>
            <person name="Rodrigo-Torres L."/>
            <person name="Arahal R. D."/>
            <person name="Lucena T."/>
        </authorList>
    </citation>
    <scope>NUCLEOTIDE SEQUENCE [LARGE SCALE GENOMIC DNA]</scope>
    <source>
        <strain evidence="2 3">SB0023/3</strain>
    </source>
</reference>
<dbReference type="OrthoDB" id="8003510at2"/>
<dbReference type="Gene3D" id="2.40.10.220">
    <property type="entry name" value="predicted glycosyltransferase like domains"/>
    <property type="match status" value="1"/>
</dbReference>
<dbReference type="EMBL" id="CABFPH010000013">
    <property type="protein sequence ID" value="VUD70839.1"/>
    <property type="molecule type" value="Genomic_DNA"/>
</dbReference>
<dbReference type="Proteomes" id="UP000410984">
    <property type="component" value="Unassembled WGS sequence"/>
</dbReference>
<sequence>MSDGRRTSPRSNAFIFGHLHPETDDAAIECMIWDISPEGAMIEVPDQNAVPDRFGLTVPGEDTARTATVMWRAGRRLGLRF</sequence>
<protein>
    <recommendedName>
        <fullName evidence="1">PilZ domain-containing protein</fullName>
    </recommendedName>
</protein>
<evidence type="ECO:0000259" key="1">
    <source>
        <dbReference type="Pfam" id="PF07238"/>
    </source>
</evidence>
<name>A0A509EBJ3_9HYPH</name>
<organism evidence="2 3">
    <name type="scientific">Methylobacterium symbioticum</name>
    <dbReference type="NCBI Taxonomy" id="2584084"/>
    <lineage>
        <taxon>Bacteria</taxon>
        <taxon>Pseudomonadati</taxon>
        <taxon>Pseudomonadota</taxon>
        <taxon>Alphaproteobacteria</taxon>
        <taxon>Hyphomicrobiales</taxon>
        <taxon>Methylobacteriaceae</taxon>
        <taxon>Methylobacterium</taxon>
    </lineage>
</organism>
<evidence type="ECO:0000313" key="3">
    <source>
        <dbReference type="Proteomes" id="UP000410984"/>
    </source>
</evidence>
<dbReference type="InterPro" id="IPR009875">
    <property type="entry name" value="PilZ_domain"/>
</dbReference>
<gene>
    <name evidence="2" type="ORF">MET9862_01413</name>
</gene>
<dbReference type="RefSeq" id="WP_142582395.1">
    <property type="nucleotide sequence ID" value="NZ_CABFPH010000013.1"/>
</dbReference>
<evidence type="ECO:0000313" key="2">
    <source>
        <dbReference type="EMBL" id="VUD70839.1"/>
    </source>
</evidence>
<dbReference type="GO" id="GO:0035438">
    <property type="term" value="F:cyclic-di-GMP binding"/>
    <property type="evidence" value="ECO:0007669"/>
    <property type="project" value="InterPro"/>
</dbReference>
<proteinExistence type="predicted"/>
<keyword evidence="3" id="KW-1185">Reference proteome</keyword>
<dbReference type="AlphaFoldDB" id="A0A509EBJ3"/>
<accession>A0A509EBJ3</accession>
<feature type="domain" description="PilZ" evidence="1">
    <location>
        <begin position="5"/>
        <end position="81"/>
    </location>
</feature>
<dbReference type="SUPFAM" id="SSF141371">
    <property type="entry name" value="PilZ domain-like"/>
    <property type="match status" value="1"/>
</dbReference>